<feature type="transmembrane region" description="Helical" evidence="7">
    <location>
        <begin position="33"/>
        <end position="55"/>
    </location>
</feature>
<feature type="transmembrane region" description="Helical" evidence="7">
    <location>
        <begin position="61"/>
        <end position="82"/>
    </location>
</feature>
<feature type="transmembrane region" description="Helical" evidence="7">
    <location>
        <begin position="253"/>
        <end position="272"/>
    </location>
</feature>
<feature type="compositionally biased region" description="Low complexity" evidence="6">
    <location>
        <begin position="372"/>
        <end position="386"/>
    </location>
</feature>
<evidence type="ECO:0000256" key="1">
    <source>
        <dbReference type="ARBA" id="ARBA00004651"/>
    </source>
</evidence>
<dbReference type="EMBL" id="JABACI010000004">
    <property type="protein sequence ID" value="NLP84573.1"/>
    <property type="molecule type" value="Genomic_DNA"/>
</dbReference>
<gene>
    <name evidence="8" type="ORF">HF576_12005</name>
</gene>
<feature type="transmembrane region" description="Helical" evidence="7">
    <location>
        <begin position="144"/>
        <end position="161"/>
    </location>
</feature>
<feature type="transmembrane region" description="Helical" evidence="7">
    <location>
        <begin position="89"/>
        <end position="109"/>
    </location>
</feature>
<sequence>MTTAAPHAEANSADPGSADAVLGRSTRARAPRLFGTLTAKILAIVFVVAIFAVPLNIGDSYVLTVLTTAAIAAIAATGLNLLTGYAGQISLGHAFFVGAGAFSGQVLGGQLGLPFLLWLPLAALFAGALGALVAPFALRLRGPYLAIVSLGLVYIGIYAARNLPALTGGLNGTVVTAPVAIGPLDFTSLQIGPFLLTREQGMFILCWVILALVLLATANIVRSRSGRAMQAIRDHDLAAEVLGVRRLPSMMNAFIVSSVLGGLAGGLLGVQLQYIRPENFGLDLSIQYVAIIVIGGLASIWGPVLGALFIGLVPVMAIWLSDYLPFIAKPGEQSGVSVSGFGLIVYGILIVVFLLFRRGGLISFFHRPARAPRAPAARAAASDPAPGESTTQKEGPSS</sequence>
<dbReference type="Pfam" id="PF02653">
    <property type="entry name" value="BPD_transp_2"/>
    <property type="match status" value="1"/>
</dbReference>
<comment type="subcellular location">
    <subcellularLocation>
        <location evidence="1">Cell membrane</location>
        <topology evidence="1">Multi-pass membrane protein</topology>
    </subcellularLocation>
</comment>
<proteinExistence type="predicted"/>
<evidence type="ECO:0000256" key="7">
    <source>
        <dbReference type="SAM" id="Phobius"/>
    </source>
</evidence>
<dbReference type="RefSeq" id="WP_168913076.1">
    <property type="nucleotide sequence ID" value="NZ_JABACI010000004.1"/>
</dbReference>
<evidence type="ECO:0000256" key="3">
    <source>
        <dbReference type="ARBA" id="ARBA00022692"/>
    </source>
</evidence>
<evidence type="ECO:0000256" key="4">
    <source>
        <dbReference type="ARBA" id="ARBA00022989"/>
    </source>
</evidence>
<evidence type="ECO:0000313" key="8">
    <source>
        <dbReference type="EMBL" id="NLP84573.1"/>
    </source>
</evidence>
<keyword evidence="9" id="KW-1185">Reference proteome</keyword>
<evidence type="ECO:0000256" key="6">
    <source>
        <dbReference type="SAM" id="MobiDB-lite"/>
    </source>
</evidence>
<keyword evidence="4 7" id="KW-1133">Transmembrane helix</keyword>
<evidence type="ECO:0000313" key="9">
    <source>
        <dbReference type="Proteomes" id="UP001429745"/>
    </source>
</evidence>
<feature type="compositionally biased region" description="Polar residues" evidence="6">
    <location>
        <begin position="388"/>
        <end position="398"/>
    </location>
</feature>
<keyword evidence="5 7" id="KW-0472">Membrane</keyword>
<feature type="region of interest" description="Disordered" evidence="6">
    <location>
        <begin position="372"/>
        <end position="398"/>
    </location>
</feature>
<dbReference type="Proteomes" id="UP001429745">
    <property type="component" value="Unassembled WGS sequence"/>
</dbReference>
<dbReference type="PANTHER" id="PTHR30482:SF5">
    <property type="entry name" value="ABC TRANSPORTER PERMEASE PROTEIN"/>
    <property type="match status" value="1"/>
</dbReference>
<feature type="transmembrane region" description="Helical" evidence="7">
    <location>
        <begin position="115"/>
        <end position="137"/>
    </location>
</feature>
<accession>A0ABX1KE37</accession>
<dbReference type="InterPro" id="IPR043428">
    <property type="entry name" value="LivM-like"/>
</dbReference>
<dbReference type="CDD" id="cd06581">
    <property type="entry name" value="TM_PBP1_LivM_like"/>
    <property type="match status" value="1"/>
</dbReference>
<organism evidence="8 9">
    <name type="scientific">Microbacterium salsuginis</name>
    <dbReference type="NCBI Taxonomy" id="2722803"/>
    <lineage>
        <taxon>Bacteria</taxon>
        <taxon>Bacillati</taxon>
        <taxon>Actinomycetota</taxon>
        <taxon>Actinomycetes</taxon>
        <taxon>Micrococcales</taxon>
        <taxon>Microbacteriaceae</taxon>
        <taxon>Microbacterium</taxon>
    </lineage>
</organism>
<evidence type="ECO:0000256" key="5">
    <source>
        <dbReference type="ARBA" id="ARBA00023136"/>
    </source>
</evidence>
<evidence type="ECO:0000256" key="2">
    <source>
        <dbReference type="ARBA" id="ARBA00022475"/>
    </source>
</evidence>
<reference evidence="8 9" key="1">
    <citation type="submission" date="2020-04" db="EMBL/GenBank/DDBJ databases">
        <title>CFH 90308 Microbacterium sp.</title>
        <authorList>
            <person name="Nie G."/>
            <person name="Ming H."/>
            <person name="Xia T."/>
        </authorList>
    </citation>
    <scope>NUCLEOTIDE SEQUENCE [LARGE SCALE GENOMIC DNA]</scope>
    <source>
        <strain evidence="8 9">CFH 90308</strain>
    </source>
</reference>
<feature type="transmembrane region" description="Helical" evidence="7">
    <location>
        <begin position="284"/>
        <end position="301"/>
    </location>
</feature>
<dbReference type="PANTHER" id="PTHR30482">
    <property type="entry name" value="HIGH-AFFINITY BRANCHED-CHAIN AMINO ACID TRANSPORT SYSTEM PERMEASE"/>
    <property type="match status" value="1"/>
</dbReference>
<dbReference type="InterPro" id="IPR001851">
    <property type="entry name" value="ABC_transp_permease"/>
</dbReference>
<feature type="transmembrane region" description="Helical" evidence="7">
    <location>
        <begin position="334"/>
        <end position="356"/>
    </location>
</feature>
<name>A0ABX1KE37_9MICO</name>
<protein>
    <submittedName>
        <fullName evidence="8">Branched-chain amino acid ABC transporter permease</fullName>
    </submittedName>
</protein>
<keyword evidence="2" id="KW-1003">Cell membrane</keyword>
<comment type="caution">
    <text evidence="8">The sequence shown here is derived from an EMBL/GenBank/DDBJ whole genome shotgun (WGS) entry which is preliminary data.</text>
</comment>
<keyword evidence="3 7" id="KW-0812">Transmembrane</keyword>
<feature type="transmembrane region" description="Helical" evidence="7">
    <location>
        <begin position="202"/>
        <end position="221"/>
    </location>
</feature>